<dbReference type="InterPro" id="IPR001633">
    <property type="entry name" value="EAL_dom"/>
</dbReference>
<dbReference type="SMART" id="SM00267">
    <property type="entry name" value="GGDEF"/>
    <property type="match status" value="1"/>
</dbReference>
<evidence type="ECO:0000313" key="4">
    <source>
        <dbReference type="Proteomes" id="UP000482960"/>
    </source>
</evidence>
<dbReference type="SMART" id="SM00052">
    <property type="entry name" value="EAL"/>
    <property type="match status" value="1"/>
</dbReference>
<gene>
    <name evidence="3" type="ORF">Prum_008910</name>
</gene>
<sequence>MASAADYHRILERQLRRLGLSPDKSPDTSQWSKLLDVVSTSYRESDTDRYMLERSIEISSEEMRAMHEVLKRQACRDALTGLLNRSALSDLLTGALAHRRDGKLAVLFVDLDNFKLVNDTLGHSAGDELLMDAAQRICGAVGEHHIVSRLGGDEFVVICVDVNDIDTVMGIARRIAADLEQPFRGNTQEIMVSASIGIAFAGAGDTTDDLLRRADMAMYEAKTGARSQFVIFDDDMQQRVAGRLATEHALRNAVSNEELVLHYQPIVALTDRRLLGTEALLRWERPGHGLLIPDAFIPIAEETRLIQTIDAWVIETACRQAVAWDHLEATMAVNLSARDLQQPDTADKISDVLRDTGLAARRLIMEITESTLVSDDATVAANLARLHALGIQLAIDDFGTGYSSFASLRQLPAQTLKIDRSFISRLGDDDATTAIVGAIINMGHALGLGIVAEGVERAVQAQLLHALGCDAAQGHLFAHPQPAAALERYLPATTIRPAARRPRASRR</sequence>
<dbReference type="PROSITE" id="PS50887">
    <property type="entry name" value="GGDEF"/>
    <property type="match status" value="1"/>
</dbReference>
<proteinExistence type="predicted"/>
<evidence type="ECO:0000313" key="3">
    <source>
        <dbReference type="EMBL" id="GFJ87249.1"/>
    </source>
</evidence>
<dbReference type="CDD" id="cd01948">
    <property type="entry name" value="EAL"/>
    <property type="match status" value="1"/>
</dbReference>
<dbReference type="InterPro" id="IPR043128">
    <property type="entry name" value="Rev_trsase/Diguanyl_cyclase"/>
</dbReference>
<dbReference type="AlphaFoldDB" id="A0A6V8KY45"/>
<dbReference type="InterPro" id="IPR000160">
    <property type="entry name" value="GGDEF_dom"/>
</dbReference>
<feature type="domain" description="GGDEF" evidence="2">
    <location>
        <begin position="102"/>
        <end position="234"/>
    </location>
</feature>
<reference evidence="3 4" key="1">
    <citation type="submission" date="2020-03" db="EMBL/GenBank/DDBJ databases">
        <title>Whole genome shotgun sequence of Phytohabitans rumicis NBRC 108638.</title>
        <authorList>
            <person name="Komaki H."/>
            <person name="Tamura T."/>
        </authorList>
    </citation>
    <scope>NUCLEOTIDE SEQUENCE [LARGE SCALE GENOMIC DNA]</scope>
    <source>
        <strain evidence="3 4">NBRC 108638</strain>
    </source>
</reference>
<evidence type="ECO:0000259" key="2">
    <source>
        <dbReference type="PROSITE" id="PS50887"/>
    </source>
</evidence>
<dbReference type="PANTHER" id="PTHR44757">
    <property type="entry name" value="DIGUANYLATE CYCLASE DGCP"/>
    <property type="match status" value="1"/>
</dbReference>
<dbReference type="PROSITE" id="PS50883">
    <property type="entry name" value="EAL"/>
    <property type="match status" value="1"/>
</dbReference>
<evidence type="ECO:0008006" key="5">
    <source>
        <dbReference type="Google" id="ProtNLM"/>
    </source>
</evidence>
<dbReference type="SUPFAM" id="SSF55073">
    <property type="entry name" value="Nucleotide cyclase"/>
    <property type="match status" value="1"/>
</dbReference>
<comment type="caution">
    <text evidence="3">The sequence shown here is derived from an EMBL/GenBank/DDBJ whole genome shotgun (WGS) entry which is preliminary data.</text>
</comment>
<dbReference type="InterPro" id="IPR035919">
    <property type="entry name" value="EAL_sf"/>
</dbReference>
<accession>A0A6V8KY45</accession>
<dbReference type="PANTHER" id="PTHR44757:SF2">
    <property type="entry name" value="BIOFILM ARCHITECTURE MAINTENANCE PROTEIN MBAA"/>
    <property type="match status" value="1"/>
</dbReference>
<name>A0A6V8KY45_9ACTN</name>
<keyword evidence="4" id="KW-1185">Reference proteome</keyword>
<dbReference type="Gene3D" id="3.20.20.450">
    <property type="entry name" value="EAL domain"/>
    <property type="match status" value="1"/>
</dbReference>
<dbReference type="Pfam" id="PF00563">
    <property type="entry name" value="EAL"/>
    <property type="match status" value="1"/>
</dbReference>
<dbReference type="InterPro" id="IPR052155">
    <property type="entry name" value="Biofilm_reg_signaling"/>
</dbReference>
<organism evidence="3 4">
    <name type="scientific">Phytohabitans rumicis</name>
    <dbReference type="NCBI Taxonomy" id="1076125"/>
    <lineage>
        <taxon>Bacteria</taxon>
        <taxon>Bacillati</taxon>
        <taxon>Actinomycetota</taxon>
        <taxon>Actinomycetes</taxon>
        <taxon>Micromonosporales</taxon>
        <taxon>Micromonosporaceae</taxon>
    </lineage>
</organism>
<dbReference type="Pfam" id="PF00990">
    <property type="entry name" value="GGDEF"/>
    <property type="match status" value="1"/>
</dbReference>
<evidence type="ECO:0000259" key="1">
    <source>
        <dbReference type="PROSITE" id="PS50883"/>
    </source>
</evidence>
<dbReference type="NCBIfam" id="TIGR00254">
    <property type="entry name" value="GGDEF"/>
    <property type="match status" value="1"/>
</dbReference>
<dbReference type="SUPFAM" id="SSF141868">
    <property type="entry name" value="EAL domain-like"/>
    <property type="match status" value="1"/>
</dbReference>
<feature type="domain" description="EAL" evidence="1">
    <location>
        <begin position="243"/>
        <end position="494"/>
    </location>
</feature>
<dbReference type="Proteomes" id="UP000482960">
    <property type="component" value="Unassembled WGS sequence"/>
</dbReference>
<protein>
    <recommendedName>
        <fullName evidence="5">GGDEF-domain containing protein</fullName>
    </recommendedName>
</protein>
<dbReference type="EMBL" id="BLPG01000001">
    <property type="protein sequence ID" value="GFJ87249.1"/>
    <property type="molecule type" value="Genomic_DNA"/>
</dbReference>
<dbReference type="InterPro" id="IPR029787">
    <property type="entry name" value="Nucleotide_cyclase"/>
</dbReference>
<reference evidence="3 4" key="2">
    <citation type="submission" date="2020-03" db="EMBL/GenBank/DDBJ databases">
        <authorList>
            <person name="Ichikawa N."/>
            <person name="Kimura A."/>
            <person name="Kitahashi Y."/>
            <person name="Uohara A."/>
        </authorList>
    </citation>
    <scope>NUCLEOTIDE SEQUENCE [LARGE SCALE GENOMIC DNA]</scope>
    <source>
        <strain evidence="3 4">NBRC 108638</strain>
    </source>
</reference>
<dbReference type="RefSeq" id="WP_173074130.1">
    <property type="nucleotide sequence ID" value="NZ_BAABJB010000016.1"/>
</dbReference>
<dbReference type="CDD" id="cd01949">
    <property type="entry name" value="GGDEF"/>
    <property type="match status" value="1"/>
</dbReference>
<dbReference type="Gene3D" id="3.30.70.270">
    <property type="match status" value="1"/>
</dbReference>